<dbReference type="NCBIfam" id="TIGR00022">
    <property type="entry name" value="YhcH/YjgK/YiaL family protein"/>
    <property type="match status" value="1"/>
</dbReference>
<dbReference type="Gene3D" id="2.60.120.370">
    <property type="entry name" value="YhcH/YjgK/YiaL"/>
    <property type="match status" value="1"/>
</dbReference>
<dbReference type="RefSeq" id="WP_252760302.1">
    <property type="nucleotide sequence ID" value="NZ_JAMXLY010000008.1"/>
</dbReference>
<evidence type="ECO:0000256" key="1">
    <source>
        <dbReference type="SAM" id="SignalP"/>
    </source>
</evidence>
<dbReference type="PANTHER" id="PTHR34986">
    <property type="entry name" value="EVOLVED BETA-GALACTOSIDASE SUBUNIT BETA"/>
    <property type="match status" value="1"/>
</dbReference>
<dbReference type="Pfam" id="PF04074">
    <property type="entry name" value="DUF386"/>
    <property type="match status" value="1"/>
</dbReference>
<accession>A0ABT1BV23</accession>
<organism evidence="2 3">
    <name type="scientific">Segatella cerevisiae</name>
    <dbReference type="NCBI Taxonomy" id="2053716"/>
    <lineage>
        <taxon>Bacteria</taxon>
        <taxon>Pseudomonadati</taxon>
        <taxon>Bacteroidota</taxon>
        <taxon>Bacteroidia</taxon>
        <taxon>Bacteroidales</taxon>
        <taxon>Prevotellaceae</taxon>
        <taxon>Segatella</taxon>
    </lineage>
</organism>
<sequence length="213" mass="24569">MNIKRIILFNLLLFAGLAIHAQKSGYFTHYVNDPKLAKTAKAWVSSGEWRNGFTKASPDPSVNAIDFYVQYHKNPEQWKAMFQWLQNTDLLALPQGRHPIPGTTLVASVEDGENEPLDKRISESHYHHIDVQYVVKGVEGFGLIDHYTSKPNCKYDPSRDVIHYDFIKDRTKVIKSHPGYFNIFFPGDWHVARVLTNEPDQHQRVVVIKIDVR</sequence>
<feature type="signal peptide" evidence="1">
    <location>
        <begin position="1"/>
        <end position="20"/>
    </location>
</feature>
<dbReference type="SUPFAM" id="SSF51197">
    <property type="entry name" value="Clavaminate synthase-like"/>
    <property type="match status" value="1"/>
</dbReference>
<feature type="chain" id="PRO_5045680847" evidence="1">
    <location>
        <begin position="21"/>
        <end position="213"/>
    </location>
</feature>
<dbReference type="InterPro" id="IPR037012">
    <property type="entry name" value="NanQ/TabA/YiaL_sf"/>
</dbReference>
<protein>
    <submittedName>
        <fullName evidence="2">YhcH/YjgK/YiaL family protein</fullName>
    </submittedName>
</protein>
<evidence type="ECO:0000313" key="3">
    <source>
        <dbReference type="Proteomes" id="UP001204015"/>
    </source>
</evidence>
<reference evidence="2 3" key="1">
    <citation type="submission" date="2022-06" db="EMBL/GenBank/DDBJ databases">
        <title>A taxonomic note on the genus Prevotella: Description of four novel genera and emended description of the genera Hallella and Xylanibacter.</title>
        <authorList>
            <person name="Hitch T.C.A."/>
        </authorList>
    </citation>
    <scope>NUCLEOTIDE SEQUENCE [LARGE SCALE GENOMIC DNA]</scope>
    <source>
        <strain evidence="2 3">DSM 100619</strain>
    </source>
</reference>
<keyword evidence="3" id="KW-1185">Reference proteome</keyword>
<dbReference type="PANTHER" id="PTHR34986:SF1">
    <property type="entry name" value="PROTEIN YIAL"/>
    <property type="match status" value="1"/>
</dbReference>
<proteinExistence type="predicted"/>
<comment type="caution">
    <text evidence="2">The sequence shown here is derived from an EMBL/GenBank/DDBJ whole genome shotgun (WGS) entry which is preliminary data.</text>
</comment>
<keyword evidence="1" id="KW-0732">Signal</keyword>
<dbReference type="Proteomes" id="UP001204015">
    <property type="component" value="Unassembled WGS sequence"/>
</dbReference>
<dbReference type="InterPro" id="IPR004375">
    <property type="entry name" value="NanQ/TabA/YiaL"/>
</dbReference>
<dbReference type="EMBL" id="JAMXLY010000008">
    <property type="protein sequence ID" value="MCO6024942.1"/>
    <property type="molecule type" value="Genomic_DNA"/>
</dbReference>
<name>A0ABT1BV23_9BACT</name>
<gene>
    <name evidence="2" type="ORF">NG821_03620</name>
</gene>
<evidence type="ECO:0000313" key="2">
    <source>
        <dbReference type="EMBL" id="MCO6024942.1"/>
    </source>
</evidence>